<reference evidence="5 6" key="1">
    <citation type="submission" date="2016-07" db="EMBL/GenBank/DDBJ databases">
        <title>Pervasive Adenine N6-methylation of Active Genes in Fungi.</title>
        <authorList>
            <consortium name="DOE Joint Genome Institute"/>
            <person name="Mondo S.J."/>
            <person name="Dannebaum R.O."/>
            <person name="Kuo R.C."/>
            <person name="Labutti K."/>
            <person name="Haridas S."/>
            <person name="Kuo A."/>
            <person name="Salamov A."/>
            <person name="Ahrendt S.R."/>
            <person name="Lipzen A."/>
            <person name="Sullivan W."/>
            <person name="Andreopoulos W.B."/>
            <person name="Clum A."/>
            <person name="Lindquist E."/>
            <person name="Daum C."/>
            <person name="Ramamoorthy G.K."/>
            <person name="Gryganskyi A."/>
            <person name="Culley D."/>
            <person name="Magnuson J.K."/>
            <person name="James T.Y."/>
            <person name="O'Malley M.A."/>
            <person name="Stajich J.E."/>
            <person name="Spatafora J.W."/>
            <person name="Visel A."/>
            <person name="Grigoriev I.V."/>
        </authorList>
    </citation>
    <scope>NUCLEOTIDE SEQUENCE [LARGE SCALE GENOMIC DNA]</scope>
    <source>
        <strain evidence="5 6">JEL800</strain>
    </source>
</reference>
<dbReference type="GO" id="GO:0022857">
    <property type="term" value="F:transmembrane transporter activity"/>
    <property type="evidence" value="ECO:0007669"/>
    <property type="project" value="InterPro"/>
</dbReference>
<feature type="transmembrane region" description="Helical" evidence="3">
    <location>
        <begin position="304"/>
        <end position="324"/>
    </location>
</feature>
<feature type="transmembrane region" description="Helical" evidence="3">
    <location>
        <begin position="68"/>
        <end position="93"/>
    </location>
</feature>
<dbReference type="Proteomes" id="UP000193642">
    <property type="component" value="Unassembled WGS sequence"/>
</dbReference>
<dbReference type="PANTHER" id="PTHR11360">
    <property type="entry name" value="MONOCARBOXYLATE TRANSPORTER"/>
    <property type="match status" value="1"/>
</dbReference>
<proteinExistence type="inferred from homology"/>
<evidence type="ECO:0000256" key="2">
    <source>
        <dbReference type="ARBA" id="ARBA00006727"/>
    </source>
</evidence>
<dbReference type="CDD" id="cd17352">
    <property type="entry name" value="MFS_MCT_SLC16"/>
    <property type="match status" value="1"/>
</dbReference>
<evidence type="ECO:0000256" key="1">
    <source>
        <dbReference type="ARBA" id="ARBA00004141"/>
    </source>
</evidence>
<keyword evidence="3" id="KW-1133">Transmembrane helix</keyword>
<dbReference type="Pfam" id="PF07690">
    <property type="entry name" value="MFS_1"/>
    <property type="match status" value="1"/>
</dbReference>
<keyword evidence="3" id="KW-0472">Membrane</keyword>
<dbReference type="GO" id="GO:0016020">
    <property type="term" value="C:membrane"/>
    <property type="evidence" value="ECO:0007669"/>
    <property type="project" value="UniProtKB-SubCell"/>
</dbReference>
<protein>
    <submittedName>
        <fullName evidence="5">MFS general substrate transporter</fullName>
    </submittedName>
</protein>
<accession>A0A1Y2BRE5</accession>
<gene>
    <name evidence="5" type="ORF">BCR33DRAFT_701227</name>
</gene>
<dbReference type="InterPro" id="IPR036259">
    <property type="entry name" value="MFS_trans_sf"/>
</dbReference>
<feature type="transmembrane region" description="Helical" evidence="3">
    <location>
        <begin position="41"/>
        <end position="62"/>
    </location>
</feature>
<dbReference type="EMBL" id="MCGO01000051">
    <property type="protein sequence ID" value="ORY37207.1"/>
    <property type="molecule type" value="Genomic_DNA"/>
</dbReference>
<evidence type="ECO:0000259" key="4">
    <source>
        <dbReference type="PROSITE" id="PS50850"/>
    </source>
</evidence>
<dbReference type="SUPFAM" id="SSF103473">
    <property type="entry name" value="MFS general substrate transporter"/>
    <property type="match status" value="1"/>
</dbReference>
<evidence type="ECO:0000313" key="6">
    <source>
        <dbReference type="Proteomes" id="UP000193642"/>
    </source>
</evidence>
<feature type="transmembrane region" description="Helical" evidence="3">
    <location>
        <begin position="131"/>
        <end position="154"/>
    </location>
</feature>
<dbReference type="STRING" id="329046.A0A1Y2BRE5"/>
<dbReference type="InterPro" id="IPR011701">
    <property type="entry name" value="MFS"/>
</dbReference>
<comment type="caution">
    <text evidence="5">The sequence shown here is derived from an EMBL/GenBank/DDBJ whole genome shotgun (WGS) entry which is preliminary data.</text>
</comment>
<keyword evidence="3" id="KW-0812">Transmembrane</keyword>
<organism evidence="5 6">
    <name type="scientific">Rhizoclosmatium globosum</name>
    <dbReference type="NCBI Taxonomy" id="329046"/>
    <lineage>
        <taxon>Eukaryota</taxon>
        <taxon>Fungi</taxon>
        <taxon>Fungi incertae sedis</taxon>
        <taxon>Chytridiomycota</taxon>
        <taxon>Chytridiomycota incertae sedis</taxon>
        <taxon>Chytridiomycetes</taxon>
        <taxon>Chytridiales</taxon>
        <taxon>Chytriomycetaceae</taxon>
        <taxon>Rhizoclosmatium</taxon>
    </lineage>
</organism>
<feature type="transmembrane region" description="Helical" evidence="3">
    <location>
        <begin position="105"/>
        <end position="125"/>
    </location>
</feature>
<feature type="transmembrane region" description="Helical" evidence="3">
    <location>
        <begin position="198"/>
        <end position="218"/>
    </location>
</feature>
<evidence type="ECO:0000256" key="3">
    <source>
        <dbReference type="SAM" id="Phobius"/>
    </source>
</evidence>
<dbReference type="PANTHER" id="PTHR11360:SF284">
    <property type="entry name" value="EG:103B4.3 PROTEIN-RELATED"/>
    <property type="match status" value="1"/>
</dbReference>
<dbReference type="OrthoDB" id="2213137at2759"/>
<dbReference type="AlphaFoldDB" id="A0A1Y2BRE5"/>
<feature type="transmembrane region" description="Helical" evidence="3">
    <location>
        <begin position="392"/>
        <end position="410"/>
    </location>
</feature>
<dbReference type="InterPro" id="IPR050327">
    <property type="entry name" value="Proton-linked_MCT"/>
</dbReference>
<evidence type="ECO:0000313" key="5">
    <source>
        <dbReference type="EMBL" id="ORY37207.1"/>
    </source>
</evidence>
<comment type="subcellular location">
    <subcellularLocation>
        <location evidence="1">Membrane</location>
        <topology evidence="1">Multi-pass membrane protein</topology>
    </subcellularLocation>
</comment>
<keyword evidence="6" id="KW-1185">Reference proteome</keyword>
<feature type="transmembrane region" description="Helical" evidence="3">
    <location>
        <begin position="330"/>
        <end position="350"/>
    </location>
</feature>
<name>A0A1Y2BRE5_9FUNG</name>
<dbReference type="PROSITE" id="PS50850">
    <property type="entry name" value="MFS"/>
    <property type="match status" value="1"/>
</dbReference>
<feature type="transmembrane region" description="Helical" evidence="3">
    <location>
        <begin position="362"/>
        <end position="380"/>
    </location>
</feature>
<feature type="domain" description="Major facilitator superfamily (MFS) profile" evidence="4">
    <location>
        <begin position="41"/>
        <end position="419"/>
    </location>
</feature>
<feature type="transmembrane region" description="Helical" evidence="3">
    <location>
        <begin position="239"/>
        <end position="264"/>
    </location>
</feature>
<sequence>MIAVPESSAPVKEAVETALATVPSIEVDEVISDYPDGGLQAWLVVAGTFIAHFLVFGVIYSFGIYNSYYLNLGIGSAAAVSMIGSVGIALMDLLCISASILAEKFGFRQVIFLGTVFMSLGLFLSSFTTSLPLLICTQGVMFGIGASFIYLPAVSLPAQWFLKKRGLAMGIAVSGSGCGGLVFSILSAKLLESVGLAWTLRVTAIICLVLMSLFVPFMKTRIPPRKGKADYTFLKKASFYYLFFACFFFTFSEYISVDFIPLYAQMRLGLPLADQATIMSVYNGSNIAGRLLMGFLSDKYLGHLNSWVICLWVTVIGVCTWLAAASYVSLAVVSAVIGFFDGGFWCLFPVVVAKVFDGDSSLATLLGTTYTLVTVANLAGPPLSGLILEKYGLDWMVIFVAGLALLAALPGTQGRLSFSKTIFAKV</sequence>
<comment type="similarity">
    <text evidence="2">Belongs to the major facilitator superfamily. Monocarboxylate porter (TC 2.A.1.13) family.</text>
</comment>
<dbReference type="InterPro" id="IPR020846">
    <property type="entry name" value="MFS_dom"/>
</dbReference>
<dbReference type="Gene3D" id="1.20.1250.20">
    <property type="entry name" value="MFS general substrate transporter like domains"/>
    <property type="match status" value="2"/>
</dbReference>